<organism evidence="1 2">
    <name type="scientific">Angiostrongylus cantonensis</name>
    <name type="common">Rat lungworm</name>
    <dbReference type="NCBI Taxonomy" id="6313"/>
    <lineage>
        <taxon>Eukaryota</taxon>
        <taxon>Metazoa</taxon>
        <taxon>Ecdysozoa</taxon>
        <taxon>Nematoda</taxon>
        <taxon>Chromadorea</taxon>
        <taxon>Rhabditida</taxon>
        <taxon>Rhabditina</taxon>
        <taxon>Rhabditomorpha</taxon>
        <taxon>Strongyloidea</taxon>
        <taxon>Metastrongylidae</taxon>
        <taxon>Angiostrongylus</taxon>
    </lineage>
</organism>
<keyword evidence="1" id="KW-1185">Reference proteome</keyword>
<dbReference type="Proteomes" id="UP000035642">
    <property type="component" value="Unassembled WGS sequence"/>
</dbReference>
<sequence length="86" mass="9671">MVFHPALIEVLAERWTTGAAEGGDYAAVIDGSPAVAIDFERHHSLKTEEEMLCDTVAMELRRGSRQQSFHLHMISIFLKIRANAFE</sequence>
<dbReference type="WBParaSite" id="ACAC_0000076301-mRNA-1">
    <property type="protein sequence ID" value="ACAC_0000076301-mRNA-1"/>
    <property type="gene ID" value="ACAC_0000076301"/>
</dbReference>
<dbReference type="AlphaFoldDB" id="A0A0K0CU97"/>
<reference evidence="2" key="2">
    <citation type="submission" date="2017-02" db="UniProtKB">
        <authorList>
            <consortium name="WormBaseParasite"/>
        </authorList>
    </citation>
    <scope>IDENTIFICATION</scope>
</reference>
<evidence type="ECO:0000313" key="2">
    <source>
        <dbReference type="WBParaSite" id="ACAC_0000076301-mRNA-1"/>
    </source>
</evidence>
<reference evidence="1" key="1">
    <citation type="submission" date="2012-09" db="EMBL/GenBank/DDBJ databases">
        <authorList>
            <person name="Martin A.A."/>
        </authorList>
    </citation>
    <scope>NUCLEOTIDE SEQUENCE</scope>
</reference>
<evidence type="ECO:0000313" key="1">
    <source>
        <dbReference type="Proteomes" id="UP000035642"/>
    </source>
</evidence>
<accession>A0A0K0CU97</accession>
<proteinExistence type="predicted"/>
<protein>
    <submittedName>
        <fullName evidence="2">PKS_DH domain-containing protein</fullName>
    </submittedName>
</protein>
<name>A0A0K0CU97_ANGCA</name>